<gene>
    <name evidence="2" type="ORF">HGM15179_019893</name>
</gene>
<keyword evidence="3" id="KW-1185">Reference proteome</keyword>
<feature type="non-terminal residue" evidence="2">
    <location>
        <position position="1"/>
    </location>
</feature>
<feature type="non-terminal residue" evidence="2">
    <location>
        <position position="73"/>
    </location>
</feature>
<protein>
    <recommendedName>
        <fullName evidence="1">Growth factor receptor NTRK leucine rich repeat C-terminal domain-containing protein</fullName>
    </recommendedName>
</protein>
<proteinExistence type="predicted"/>
<evidence type="ECO:0000259" key="1">
    <source>
        <dbReference type="Pfam" id="PF16920"/>
    </source>
</evidence>
<feature type="domain" description="Growth factor receptor NTRK leucine rich repeat C-terminal" evidence="1">
    <location>
        <begin position="30"/>
        <end position="73"/>
    </location>
</feature>
<dbReference type="OrthoDB" id="3256376at2759"/>
<accession>A0A8K1DA63</accession>
<dbReference type="Pfam" id="PF16920">
    <property type="entry name" value="LRRCT_2"/>
    <property type="match status" value="1"/>
</dbReference>
<sequence>IYPETTSLVCPRSLLPSGLSDLILLGNPFKCSCEIMWIKKFQETKYYRETLDLYCIDDTTKRISLLDMKVLNC</sequence>
<evidence type="ECO:0000313" key="3">
    <source>
        <dbReference type="Proteomes" id="UP000796761"/>
    </source>
</evidence>
<dbReference type="InterPro" id="IPR032675">
    <property type="entry name" value="LRR_dom_sf"/>
</dbReference>
<organism evidence="2 3">
    <name type="scientific">Zosterops borbonicus</name>
    <dbReference type="NCBI Taxonomy" id="364589"/>
    <lineage>
        <taxon>Eukaryota</taxon>
        <taxon>Metazoa</taxon>
        <taxon>Chordata</taxon>
        <taxon>Craniata</taxon>
        <taxon>Vertebrata</taxon>
        <taxon>Euteleostomi</taxon>
        <taxon>Archelosauria</taxon>
        <taxon>Archosauria</taxon>
        <taxon>Dinosauria</taxon>
        <taxon>Saurischia</taxon>
        <taxon>Theropoda</taxon>
        <taxon>Coelurosauria</taxon>
        <taxon>Aves</taxon>
        <taxon>Neognathae</taxon>
        <taxon>Neoaves</taxon>
        <taxon>Telluraves</taxon>
        <taxon>Australaves</taxon>
        <taxon>Passeriformes</taxon>
        <taxon>Sylvioidea</taxon>
        <taxon>Zosteropidae</taxon>
        <taxon>Zosterops</taxon>
    </lineage>
</organism>
<dbReference type="Proteomes" id="UP000796761">
    <property type="component" value="Unassembled WGS sequence"/>
</dbReference>
<reference evidence="2" key="1">
    <citation type="submission" date="2019-04" db="EMBL/GenBank/DDBJ databases">
        <title>Genome assembly of Zosterops borbonicus 15179.</title>
        <authorList>
            <person name="Leroy T."/>
            <person name="Anselmetti Y."/>
            <person name="Tilak M.-K."/>
            <person name="Nabholz B."/>
        </authorList>
    </citation>
    <scope>NUCLEOTIDE SEQUENCE</scope>
    <source>
        <strain evidence="2">HGM_15179</strain>
        <tissue evidence="2">Muscle</tissue>
    </source>
</reference>
<evidence type="ECO:0000313" key="2">
    <source>
        <dbReference type="EMBL" id="TRZ07213.1"/>
    </source>
</evidence>
<dbReference type="EMBL" id="SWJQ01001898">
    <property type="protein sequence ID" value="TRZ07213.1"/>
    <property type="molecule type" value="Genomic_DNA"/>
</dbReference>
<dbReference type="AlphaFoldDB" id="A0A8K1DA63"/>
<name>A0A8K1DA63_9PASS</name>
<dbReference type="Gene3D" id="3.80.10.10">
    <property type="entry name" value="Ribonuclease Inhibitor"/>
    <property type="match status" value="1"/>
</dbReference>
<comment type="caution">
    <text evidence="2">The sequence shown here is derived from an EMBL/GenBank/DDBJ whole genome shotgun (WGS) entry which is preliminary data.</text>
</comment>
<dbReference type="InterPro" id="IPR031635">
    <property type="entry name" value="NTRK_LRRCT"/>
</dbReference>